<organism evidence="2 3">
    <name type="scientific">Pyxidicoccus fallax</name>
    <dbReference type="NCBI Taxonomy" id="394095"/>
    <lineage>
        <taxon>Bacteria</taxon>
        <taxon>Pseudomonadati</taxon>
        <taxon>Myxococcota</taxon>
        <taxon>Myxococcia</taxon>
        <taxon>Myxococcales</taxon>
        <taxon>Cystobacterineae</taxon>
        <taxon>Myxococcaceae</taxon>
        <taxon>Pyxidicoccus</taxon>
    </lineage>
</organism>
<name>A0A848LHT3_9BACT</name>
<evidence type="ECO:0000313" key="3">
    <source>
        <dbReference type="Proteomes" id="UP000518300"/>
    </source>
</evidence>
<gene>
    <name evidence="2" type="ORF">HG543_16420</name>
</gene>
<dbReference type="Proteomes" id="UP000518300">
    <property type="component" value="Unassembled WGS sequence"/>
</dbReference>
<accession>A0A848LHT3</accession>
<comment type="caution">
    <text evidence="2">The sequence shown here is derived from an EMBL/GenBank/DDBJ whole genome shotgun (WGS) entry which is preliminary data.</text>
</comment>
<dbReference type="PROSITE" id="PS51257">
    <property type="entry name" value="PROKAR_LIPOPROTEIN"/>
    <property type="match status" value="1"/>
</dbReference>
<evidence type="ECO:0000313" key="2">
    <source>
        <dbReference type="EMBL" id="NMO16428.1"/>
    </source>
</evidence>
<protein>
    <recommendedName>
        <fullName evidence="4">PDZ domain-containing protein</fullName>
    </recommendedName>
</protein>
<dbReference type="RefSeq" id="WP_169345714.1">
    <property type="nucleotide sequence ID" value="NZ_JABBJJ010000067.1"/>
</dbReference>
<sequence length="336" mass="35840">MKRLGPSLLARGLLPLVALAALACRGPSVQVKRDVPEDLGASAVVVYPFLFRWQAPPWRAVELSQRLVDVGLAEAGDATLFFGPGEVRVYRPEEDNAWAASDAVAVLAPHGVRPDAALVLRPRAERRVQSGERELVDSHGRTMGRSAQETVVYLGTVEVLHPASQRVVLEVSGEATADPFADVTDDGADPAPELTRLMEDLTREALKGLSGALRPPRAPSPPLATEVAWIPWETPGLAAELEGKDLLDAEVLRRQRLRFANPGVAPAELDALAGLPAGLHVRAVPPGAKLAAGDLVLSLDGRPAPPQALERVRMMQVPAEASVRRSSGRIVSLQLP</sequence>
<feature type="signal peptide" evidence="1">
    <location>
        <begin position="1"/>
        <end position="23"/>
    </location>
</feature>
<reference evidence="2 3" key="1">
    <citation type="submission" date="2020-04" db="EMBL/GenBank/DDBJ databases">
        <title>Draft genome of Pyxidicoccus fallax type strain.</title>
        <authorList>
            <person name="Whitworth D.E."/>
        </authorList>
    </citation>
    <scope>NUCLEOTIDE SEQUENCE [LARGE SCALE GENOMIC DNA]</scope>
    <source>
        <strain evidence="2 3">DSM 14698</strain>
    </source>
</reference>
<feature type="chain" id="PRO_5032579395" description="PDZ domain-containing protein" evidence="1">
    <location>
        <begin position="24"/>
        <end position="336"/>
    </location>
</feature>
<proteinExistence type="predicted"/>
<evidence type="ECO:0000256" key="1">
    <source>
        <dbReference type="SAM" id="SignalP"/>
    </source>
</evidence>
<dbReference type="AlphaFoldDB" id="A0A848LHT3"/>
<keyword evidence="3" id="KW-1185">Reference proteome</keyword>
<dbReference type="EMBL" id="JABBJJ010000067">
    <property type="protein sequence ID" value="NMO16428.1"/>
    <property type="molecule type" value="Genomic_DNA"/>
</dbReference>
<evidence type="ECO:0008006" key="4">
    <source>
        <dbReference type="Google" id="ProtNLM"/>
    </source>
</evidence>
<keyword evidence="1" id="KW-0732">Signal</keyword>